<dbReference type="Proteomes" id="UP000005258">
    <property type="component" value="Plasmid pTM3"/>
</dbReference>
<keyword evidence="1" id="KW-0472">Membrane</keyword>
<keyword evidence="1" id="KW-0812">Transmembrane</keyword>
<evidence type="ECO:0000313" key="2">
    <source>
        <dbReference type="EMBL" id="AFK57522.1"/>
    </source>
</evidence>
<reference evidence="2 3" key="1">
    <citation type="journal article" date="2012" name="J. Am. Chem. Soc.">
        <title>Bacterial biosynthesis and maturation of the didemnin anti-cancer agents.</title>
        <authorList>
            <person name="Xu Y."/>
            <person name="Kersten R.D."/>
            <person name="Nam S.J."/>
            <person name="Lu L."/>
            <person name="Al-Suwailem A.M."/>
            <person name="Zheng H."/>
            <person name="Fenical W."/>
            <person name="Dorrestein P.C."/>
            <person name="Moore B.S."/>
            <person name="Qian P.Y."/>
        </authorList>
    </citation>
    <scope>NUCLEOTIDE SEQUENCE [LARGE SCALE GENOMIC DNA]</scope>
    <source>
        <strain evidence="2 3">KA081020-065</strain>
    </source>
</reference>
<dbReference type="HOGENOM" id="CLU_1739688_0_0_5"/>
<feature type="transmembrane region" description="Helical" evidence="1">
    <location>
        <begin position="114"/>
        <end position="134"/>
    </location>
</feature>
<geneLocation type="plasmid" evidence="2 3">
    <name>pTM3</name>
</geneLocation>
<feature type="transmembrane region" description="Helical" evidence="1">
    <location>
        <begin position="86"/>
        <end position="108"/>
    </location>
</feature>
<name>I3TXN4_TISMK</name>
<feature type="transmembrane region" description="Helical" evidence="1">
    <location>
        <begin position="12"/>
        <end position="34"/>
    </location>
</feature>
<protein>
    <submittedName>
        <fullName evidence="2">Uncharacterized protein</fullName>
    </submittedName>
</protein>
<dbReference type="RefSeq" id="WP_014748511.1">
    <property type="nucleotide sequence ID" value="NC_017958.1"/>
</dbReference>
<evidence type="ECO:0000256" key="1">
    <source>
        <dbReference type="SAM" id="Phobius"/>
    </source>
</evidence>
<keyword evidence="1" id="KW-1133">Transmembrane helix</keyword>
<proteinExistence type="predicted"/>
<keyword evidence="3" id="KW-1185">Reference proteome</keyword>
<dbReference type="AlphaFoldDB" id="I3TXN4"/>
<dbReference type="EMBL" id="CP003239">
    <property type="protein sequence ID" value="AFK57522.1"/>
    <property type="molecule type" value="Genomic_DNA"/>
</dbReference>
<evidence type="ECO:0000313" key="3">
    <source>
        <dbReference type="Proteomes" id="UP000005258"/>
    </source>
</evidence>
<feature type="transmembrane region" description="Helical" evidence="1">
    <location>
        <begin position="54"/>
        <end position="74"/>
    </location>
</feature>
<gene>
    <name evidence="2" type="ordered locus">TMO_c0912</name>
</gene>
<accession>I3TXN4</accession>
<organism evidence="2 3">
    <name type="scientific">Tistrella mobilis (strain KA081020-065)</name>
    <dbReference type="NCBI Taxonomy" id="1110502"/>
    <lineage>
        <taxon>Bacteria</taxon>
        <taxon>Pseudomonadati</taxon>
        <taxon>Pseudomonadota</taxon>
        <taxon>Alphaproteobacteria</taxon>
        <taxon>Geminicoccales</taxon>
        <taxon>Geminicoccaceae</taxon>
        <taxon>Tistrella</taxon>
    </lineage>
</organism>
<keyword evidence="2" id="KW-0614">Plasmid</keyword>
<sequence>MSNLRRAKKEQRTIFFVGIIFGLIPVLGHALIAALVELNLVVAIGALPFLDQNWLGHFSLVGISVALASFLNFMRQKRWPTHGVMLSFAVLVLFTTLLWIFFSVLAVSGGQVSFAVWRLGMVMIVLVVLTAYIVDMRIAVSESGEDRHAA</sequence>
<dbReference type="KEGG" id="tmo:TMO_c0912"/>